<dbReference type="Gene3D" id="2.40.50.140">
    <property type="entry name" value="Nucleic acid-binding proteins"/>
    <property type="match status" value="1"/>
</dbReference>
<dbReference type="SUPFAM" id="SSF50249">
    <property type="entry name" value="Nucleic acid-binding proteins"/>
    <property type="match status" value="1"/>
</dbReference>
<evidence type="ECO:0000256" key="17">
    <source>
        <dbReference type="PIRSR" id="PIRSR036959-1"/>
    </source>
</evidence>
<keyword evidence="7 16" id="KW-0548">Nucleotidyltransferase</keyword>
<evidence type="ECO:0000256" key="14">
    <source>
        <dbReference type="ARBA" id="ARBA00044624"/>
    </source>
</evidence>
<feature type="domain" description="mRNA capping enzyme adenylation" evidence="19">
    <location>
        <begin position="43"/>
        <end position="245"/>
    </location>
</feature>
<evidence type="ECO:0000256" key="18">
    <source>
        <dbReference type="SAM" id="MobiDB-lite"/>
    </source>
</evidence>
<protein>
    <recommendedName>
        <fullName evidence="4 16">mRNA-capping enzyme subunit alpha</fullName>
        <ecNumber evidence="3 16">2.7.7.50</ecNumber>
    </recommendedName>
    <alternativeName>
        <fullName evidence="12 16">GTP--RNA guanylyltransferase</fullName>
    </alternativeName>
    <alternativeName>
        <fullName evidence="13 16">mRNA guanylyltransferase</fullName>
    </alternativeName>
</protein>
<evidence type="ECO:0000259" key="20">
    <source>
        <dbReference type="Pfam" id="PF03919"/>
    </source>
</evidence>
<evidence type="ECO:0000256" key="9">
    <source>
        <dbReference type="ARBA" id="ARBA00023042"/>
    </source>
</evidence>
<feature type="region of interest" description="Disordered" evidence="18">
    <location>
        <begin position="404"/>
        <end position="457"/>
    </location>
</feature>
<dbReference type="InterPro" id="IPR013846">
    <property type="entry name" value="mRNA_cap_enzyme_C"/>
</dbReference>
<dbReference type="Gene3D" id="3.30.470.30">
    <property type="entry name" value="DNA ligase/mRNA capping enzyme"/>
    <property type="match status" value="1"/>
</dbReference>
<evidence type="ECO:0000313" key="21">
    <source>
        <dbReference type="EMBL" id="GAV54551.1"/>
    </source>
</evidence>
<evidence type="ECO:0000256" key="11">
    <source>
        <dbReference type="ARBA" id="ARBA00023242"/>
    </source>
</evidence>
<evidence type="ECO:0000256" key="4">
    <source>
        <dbReference type="ARBA" id="ARBA00019171"/>
    </source>
</evidence>
<dbReference type="Pfam" id="PF01331">
    <property type="entry name" value="mRNA_cap_enzyme"/>
    <property type="match status" value="1"/>
</dbReference>
<dbReference type="GO" id="GO:0031533">
    <property type="term" value="C:mRNA capping enzyme complex"/>
    <property type="evidence" value="ECO:0007669"/>
    <property type="project" value="InterPro"/>
</dbReference>
<comment type="subunit">
    <text evidence="15">Heterodimer. The mRNA-capping enzyme is composed of two separate chains alpha and beta, respectively a mRNA guanylyltransferase and an mRNA 5'-triphosphate monophosphatase.</text>
</comment>
<dbReference type="EMBL" id="BDGX01000040">
    <property type="protein sequence ID" value="GAV54551.1"/>
    <property type="molecule type" value="Genomic_DNA"/>
</dbReference>
<reference evidence="21 22" key="1">
    <citation type="submission" date="2016-08" db="EMBL/GenBank/DDBJ databases">
        <title>Draft genome sequence of allopolyploid Zygosaccharomyces rouxii.</title>
        <authorList>
            <person name="Watanabe J."/>
            <person name="Uehara K."/>
            <person name="Mogi Y."/>
            <person name="Tsukioka Y."/>
        </authorList>
    </citation>
    <scope>NUCLEOTIDE SEQUENCE [LARGE SCALE GENOMIC DNA]</scope>
    <source>
        <strain evidence="21 22">NBRC 110957</strain>
    </source>
</reference>
<comment type="caution">
    <text evidence="21">The sequence shown here is derived from an EMBL/GenBank/DDBJ whole genome shotgun (WGS) entry which is preliminary data.</text>
</comment>
<feature type="active site" description="N6-GMP-lysine intermediate" evidence="17">
    <location>
        <position position="66"/>
    </location>
</feature>
<keyword evidence="5 16" id="KW-0507">mRNA processing</keyword>
<evidence type="ECO:0000256" key="15">
    <source>
        <dbReference type="ARBA" id="ARBA00047082"/>
    </source>
</evidence>
<comment type="function">
    <text evidence="16">Second step of mRNA capping. Transfer of the GMP moiety of GTP to the 5'-end of RNA via an enzyme-GMP covalent reaction intermediate.</text>
</comment>
<evidence type="ECO:0000256" key="2">
    <source>
        <dbReference type="ARBA" id="ARBA00010237"/>
    </source>
</evidence>
<keyword evidence="9 16" id="KW-0506">mRNA capping</keyword>
<comment type="catalytic activity">
    <reaction evidence="14">
        <text>a 5'-end diphospho-ribonucleoside in mRNA + GTP + H(+) = a 5'-end (5'-triphosphoguanosine)-ribonucleoside in mRNA + diphosphate</text>
        <dbReference type="Rhea" id="RHEA:67012"/>
        <dbReference type="Rhea" id="RHEA-COMP:17165"/>
        <dbReference type="Rhea" id="RHEA-COMP:17166"/>
        <dbReference type="ChEBI" id="CHEBI:15378"/>
        <dbReference type="ChEBI" id="CHEBI:33019"/>
        <dbReference type="ChEBI" id="CHEBI:37565"/>
        <dbReference type="ChEBI" id="CHEBI:167616"/>
        <dbReference type="ChEBI" id="CHEBI:167617"/>
        <dbReference type="EC" id="2.7.7.50"/>
    </reaction>
    <physiologicalReaction direction="left-to-right" evidence="14">
        <dbReference type="Rhea" id="RHEA:67013"/>
    </physiologicalReaction>
</comment>
<evidence type="ECO:0000256" key="12">
    <source>
        <dbReference type="ARBA" id="ARBA00029909"/>
    </source>
</evidence>
<evidence type="ECO:0000256" key="3">
    <source>
        <dbReference type="ARBA" id="ARBA00012475"/>
    </source>
</evidence>
<accession>A0A1Q3AFV4</accession>
<evidence type="ECO:0000256" key="8">
    <source>
        <dbReference type="ARBA" id="ARBA00022741"/>
    </source>
</evidence>
<evidence type="ECO:0000259" key="19">
    <source>
        <dbReference type="Pfam" id="PF01331"/>
    </source>
</evidence>
<dbReference type="OrthoDB" id="200924at2759"/>
<dbReference type="InterPro" id="IPR017075">
    <property type="entry name" value="mRNA_cap_enzyme_alpha"/>
</dbReference>
<dbReference type="SUPFAM" id="SSF56091">
    <property type="entry name" value="DNA ligase/mRNA capping enzyme, catalytic domain"/>
    <property type="match status" value="1"/>
</dbReference>
<keyword evidence="6 16" id="KW-0808">Transferase</keyword>
<dbReference type="PIRSF" id="PIRSF036959">
    <property type="entry name" value="mRNA_cap_alpha"/>
    <property type="match status" value="1"/>
</dbReference>
<evidence type="ECO:0000256" key="16">
    <source>
        <dbReference type="PIRNR" id="PIRNR036959"/>
    </source>
</evidence>
<evidence type="ECO:0000256" key="6">
    <source>
        <dbReference type="ARBA" id="ARBA00022679"/>
    </source>
</evidence>
<name>A0A1Q3AFV4_ZYGRO</name>
<feature type="domain" description="mRNA capping enzyme C-terminal" evidence="20">
    <location>
        <begin position="249"/>
        <end position="393"/>
    </location>
</feature>
<dbReference type="FunFam" id="2.40.50.140:FF:000253">
    <property type="entry name" value="mRNA-capping enzyme subunit alpha"/>
    <property type="match status" value="1"/>
</dbReference>
<evidence type="ECO:0000256" key="7">
    <source>
        <dbReference type="ARBA" id="ARBA00022695"/>
    </source>
</evidence>
<dbReference type="PANTHER" id="PTHR10367:SF17">
    <property type="entry name" value="MRNA-CAPPING ENZYME"/>
    <property type="match status" value="1"/>
</dbReference>
<dbReference type="InterPro" id="IPR051029">
    <property type="entry name" value="mRNA_Capping_Enz/RNA_Phosphat"/>
</dbReference>
<proteinExistence type="inferred from homology"/>
<dbReference type="InterPro" id="IPR012340">
    <property type="entry name" value="NA-bd_OB-fold"/>
</dbReference>
<comment type="similarity">
    <text evidence="2 16">Belongs to the eukaryotic GTase family.</text>
</comment>
<keyword evidence="11 16" id="KW-0539">Nucleus</keyword>
<evidence type="ECO:0000256" key="13">
    <source>
        <dbReference type="ARBA" id="ARBA00030702"/>
    </source>
</evidence>
<organism evidence="21 22">
    <name type="scientific">Zygosaccharomyces rouxii</name>
    <dbReference type="NCBI Taxonomy" id="4956"/>
    <lineage>
        <taxon>Eukaryota</taxon>
        <taxon>Fungi</taxon>
        <taxon>Dikarya</taxon>
        <taxon>Ascomycota</taxon>
        <taxon>Saccharomycotina</taxon>
        <taxon>Saccharomycetes</taxon>
        <taxon>Saccharomycetales</taxon>
        <taxon>Saccharomycetaceae</taxon>
        <taxon>Zygosaccharomyces</taxon>
    </lineage>
</organism>
<dbReference type="GO" id="GO:0005524">
    <property type="term" value="F:ATP binding"/>
    <property type="evidence" value="ECO:0007669"/>
    <property type="project" value="InterPro"/>
</dbReference>
<dbReference type="EC" id="2.7.7.50" evidence="3 16"/>
<dbReference type="InterPro" id="IPR001339">
    <property type="entry name" value="mRNA_cap_enzyme_adenylation"/>
</dbReference>
<comment type="subcellular location">
    <subcellularLocation>
        <location evidence="1 16">Nucleus</location>
    </subcellularLocation>
</comment>
<dbReference type="Proteomes" id="UP000187013">
    <property type="component" value="Unassembled WGS sequence"/>
</dbReference>
<sequence>MDSRNSPEVPGIIQPSNVTQDLRMMMCKLLNSPKPAKTFPGSQPVSFQHADIEDKLLEQDYYVCEKTDGLRVLMLILINPVTREQGCFMIDRENNFYLVNGFRFPRLPHKDKKELLETLQDGTLLDGELVIQTNPMTKLKELRYLMFDCLAINGRCLTPSPTSSRLAHLGKEFYKPYFDLRLVYPDQCVTFPFKISMKHMSFSYDLLKVANSLEKLPHMSDGLIFTPVKTPYFVGGKDSFLLKWKPEEENSVDFKLILNIPLVEDETLPKKDPNRWYHNYEAKPIFDLYVWQGGADVNSKLQRFDCPFNKKELEILERTYKKFAELTLSDEQWQELKNLEQPLNGRIVECSKDQETGAWKLLRFRDDKLNGNHTSVVQRVLESISDSVKIEDLAEVISSIKQRWDMRRQNGRPPEGLSGQNPGQNPGQMPPQNHPPSNDAGSEPQGQPNYVDDDWSE</sequence>
<dbReference type="GO" id="GO:0004484">
    <property type="term" value="F:mRNA guanylyltransferase activity"/>
    <property type="evidence" value="ECO:0007669"/>
    <property type="project" value="UniProtKB-EC"/>
</dbReference>
<evidence type="ECO:0000313" key="22">
    <source>
        <dbReference type="Proteomes" id="UP000187013"/>
    </source>
</evidence>
<evidence type="ECO:0000256" key="5">
    <source>
        <dbReference type="ARBA" id="ARBA00022664"/>
    </source>
</evidence>
<dbReference type="AlphaFoldDB" id="A0A1Q3AFV4"/>
<evidence type="ECO:0000256" key="10">
    <source>
        <dbReference type="ARBA" id="ARBA00023134"/>
    </source>
</evidence>
<keyword evidence="8 16" id="KW-0547">Nucleotide-binding</keyword>
<keyword evidence="10 16" id="KW-0342">GTP-binding</keyword>
<dbReference type="FunFam" id="3.30.470.30:FF:000011">
    <property type="entry name" value="mRNA-capping enzyme subunit alpha"/>
    <property type="match status" value="1"/>
</dbReference>
<gene>
    <name evidence="21" type="ORF">ZYGR_0AN00190</name>
</gene>
<dbReference type="GO" id="GO:0005525">
    <property type="term" value="F:GTP binding"/>
    <property type="evidence" value="ECO:0007669"/>
    <property type="project" value="UniProtKB-KW"/>
</dbReference>
<dbReference type="PANTHER" id="PTHR10367">
    <property type="entry name" value="MRNA-CAPPING ENZYME"/>
    <property type="match status" value="1"/>
</dbReference>
<dbReference type="CDD" id="cd07895">
    <property type="entry name" value="Adenylation_mRNA_capping"/>
    <property type="match status" value="1"/>
</dbReference>
<dbReference type="GO" id="GO:0006370">
    <property type="term" value="P:7-methylguanosine mRNA capping"/>
    <property type="evidence" value="ECO:0007669"/>
    <property type="project" value="UniProtKB-KW"/>
</dbReference>
<dbReference type="Pfam" id="PF03919">
    <property type="entry name" value="mRNA_cap_C"/>
    <property type="match status" value="1"/>
</dbReference>
<evidence type="ECO:0000256" key="1">
    <source>
        <dbReference type="ARBA" id="ARBA00004123"/>
    </source>
</evidence>